<dbReference type="RefSeq" id="WP_070981116.1">
    <property type="nucleotide sequence ID" value="NZ_CP017707.1"/>
</dbReference>
<dbReference type="Gene3D" id="3.30.1460.10">
    <property type="match status" value="1"/>
</dbReference>
<dbReference type="GeneID" id="68843571"/>
<evidence type="ECO:0000313" key="1">
    <source>
        <dbReference type="EMBL" id="AOZ52131.1"/>
    </source>
</evidence>
<accession>A0A1D9LLM6</accession>
<dbReference type="STRING" id="1108595.BKX93_20425"/>
<gene>
    <name evidence="1" type="ORF">BKX93_20425</name>
</gene>
<evidence type="ECO:0000313" key="2">
    <source>
        <dbReference type="Proteomes" id="UP000178776"/>
    </source>
</evidence>
<dbReference type="EMBL" id="CP017707">
    <property type="protein sequence ID" value="AOZ52131.1"/>
    <property type="molecule type" value="Genomic_DNA"/>
</dbReference>
<sequence>MDLQWQRQTELWLRLMGESAIPAALRLSLRQGQDVFYLESLDGRALLSLARPLPETRRRPALLRLLALLQPEAGDGVPLRAWLARGCLWLAATMPRDSGAEQWARISRQQRRLLDRVAEGRHEAQ</sequence>
<dbReference type="KEGG" id="cvc:BKX93_20425"/>
<dbReference type="AlphaFoldDB" id="A0A1D9LLM6"/>
<name>A0A1D9LLM6_9NEIS</name>
<dbReference type="Proteomes" id="UP000178776">
    <property type="component" value="Chromosome"/>
</dbReference>
<reference evidence="1 2" key="1">
    <citation type="submission" date="2016-10" db="EMBL/GenBank/DDBJ databases">
        <title>Chromobacterium muskegensis sp. nov., an insecticidal bacterium isolated from Sphagnum bogs.</title>
        <authorList>
            <person name="Sparks M.E."/>
            <person name="Blackburn M.B."/>
            <person name="Gundersen-Rindal D.E."/>
            <person name="Mitchell A."/>
            <person name="Farrar R."/>
            <person name="Kuhar D."/>
        </authorList>
    </citation>
    <scope>NUCLEOTIDE SEQUENCE [LARGE SCALE GENOMIC DNA]</scope>
    <source>
        <strain evidence="1 2">21-1</strain>
    </source>
</reference>
<proteinExistence type="predicted"/>
<protein>
    <submittedName>
        <fullName evidence="1">Type III secretion protein</fullName>
    </submittedName>
</protein>
<organism evidence="1 2">
    <name type="scientific">Chromobacterium vaccinii</name>
    <dbReference type="NCBI Taxonomy" id="1108595"/>
    <lineage>
        <taxon>Bacteria</taxon>
        <taxon>Pseudomonadati</taxon>
        <taxon>Pseudomonadota</taxon>
        <taxon>Betaproteobacteria</taxon>
        <taxon>Neisseriales</taxon>
        <taxon>Chromobacteriaceae</taxon>
        <taxon>Chromobacterium</taxon>
    </lineage>
</organism>